<dbReference type="RefSeq" id="WP_081377527.1">
    <property type="nucleotide sequence ID" value="NZ_CP029297.1"/>
</dbReference>
<dbReference type="InterPro" id="IPR014529">
    <property type="entry name" value="UCP026631"/>
</dbReference>
<feature type="domain" description="YdbS-like PH" evidence="1">
    <location>
        <begin position="86"/>
        <end position="161"/>
    </location>
</feature>
<dbReference type="EMBL" id="NOVD01000012">
    <property type="protein sequence ID" value="PCK25874.1"/>
    <property type="molecule type" value="Genomic_DNA"/>
</dbReference>
<evidence type="ECO:0000259" key="1">
    <source>
        <dbReference type="Pfam" id="PF03703"/>
    </source>
</evidence>
<dbReference type="InterPro" id="IPR005182">
    <property type="entry name" value="YdbS-like_PH"/>
</dbReference>
<proteinExistence type="predicted"/>
<dbReference type="Pfam" id="PF03703">
    <property type="entry name" value="bPH_2"/>
    <property type="match status" value="2"/>
</dbReference>
<dbReference type="PANTHER" id="PTHR34473:SF2">
    <property type="entry name" value="UPF0699 TRANSMEMBRANE PROTEIN YDBT"/>
    <property type="match status" value="1"/>
</dbReference>
<evidence type="ECO:0000313" key="2">
    <source>
        <dbReference type="EMBL" id="PCK25874.1"/>
    </source>
</evidence>
<reference evidence="2 3" key="1">
    <citation type="submission" date="2017-07" db="EMBL/GenBank/DDBJ databases">
        <title>Draft sequence of Rhodococcus enclensis 23b-28.</title>
        <authorList>
            <person name="Besaury L."/>
            <person name="Sancelme M."/>
            <person name="Amato P."/>
            <person name="Lallement A."/>
            <person name="Delort A.-M."/>
        </authorList>
    </citation>
    <scope>NUCLEOTIDE SEQUENCE [LARGE SCALE GENOMIC DNA]</scope>
    <source>
        <strain evidence="2 3">23b-28</strain>
    </source>
</reference>
<gene>
    <name evidence="2" type="ORF">CHR55_17945</name>
</gene>
<protein>
    <recommendedName>
        <fullName evidence="1">YdbS-like PH domain-containing protein</fullName>
    </recommendedName>
</protein>
<evidence type="ECO:0000313" key="3">
    <source>
        <dbReference type="Proteomes" id="UP000230886"/>
    </source>
</evidence>
<feature type="domain" description="YdbS-like PH" evidence="1">
    <location>
        <begin position="445"/>
        <end position="508"/>
    </location>
</feature>
<organism evidence="2 3">
    <name type="scientific">Rhodococcus qingshengii</name>
    <dbReference type="NCBI Taxonomy" id="334542"/>
    <lineage>
        <taxon>Bacteria</taxon>
        <taxon>Bacillati</taxon>
        <taxon>Actinomycetota</taxon>
        <taxon>Actinomycetes</taxon>
        <taxon>Mycobacteriales</taxon>
        <taxon>Nocardiaceae</taxon>
        <taxon>Rhodococcus</taxon>
        <taxon>Rhodococcus erythropolis group</taxon>
    </lineage>
</organism>
<dbReference type="PANTHER" id="PTHR34473">
    <property type="entry name" value="UPF0699 TRANSMEMBRANE PROTEIN YDBS"/>
    <property type="match status" value="1"/>
</dbReference>
<dbReference type="PIRSF" id="PIRSF026631">
    <property type="entry name" value="UCP026631"/>
    <property type="match status" value="1"/>
</dbReference>
<comment type="caution">
    <text evidence="2">The sequence shown here is derived from an EMBL/GenBank/DDBJ whole genome shotgun (WGS) entry which is preliminary data.</text>
</comment>
<dbReference type="AlphaFoldDB" id="A0A1C3YSM7"/>
<sequence>MNEKQLGDPTAIEIPVEAETAAAEAAEEEQPWLRLDRRMLLVHPVNEVVKLLPVLLVSVVLGSQSGNHWWGLGVVTLLVIFGLLRYFTTTYRIGPVHVQLRTGVFQKKLLSVPRSRIRSVDVEAGVMHRLLGLSIVRIGTGQRAGSGHDSNKFELNALSTALVPDLRAALLAGAQQARRLETPGTPVESITEPVDTEIGHWEPSWVRYAPFSFTGIAIIAAIIGISFQYGIGTAVAKSSAVSDSFDSLESLGIALMVVIALVVLLVLSSALACVQYLIAFGNMKLTDNGRILHVSHGLLKTRQTTLDRARLRGTTLKEPLLLRLARGARLDAIMTGVSAEKKESSLLLPQGPRREAERVMATVIGDSRQASAPLIPHGPAARRRRYTRALFLAAVAFLVCVACAASGLDVPIYAWFGVAVLAIGGTALAYDRYKGLGHAVLPGWLITRNGSLDRQRHSLESEGVIGWTVRETFFQRRAGVATVVAATPAGTGSYEVIDLPAENAWELIEAVTPGGGDVWAGRR</sequence>
<dbReference type="Proteomes" id="UP000230886">
    <property type="component" value="Unassembled WGS sequence"/>
</dbReference>
<name>A0A1C3YSM7_RHOSG</name>
<accession>A0A1C3YSM7</accession>